<dbReference type="PATRIC" id="fig|1121338.3.peg.2462"/>
<dbReference type="Proteomes" id="UP000075531">
    <property type="component" value="Unassembled WGS sequence"/>
</dbReference>
<proteinExistence type="predicted"/>
<organism evidence="1 2">
    <name type="scientific">Clostridium tepidiprofundi DSM 19306</name>
    <dbReference type="NCBI Taxonomy" id="1121338"/>
    <lineage>
        <taxon>Bacteria</taxon>
        <taxon>Bacillati</taxon>
        <taxon>Bacillota</taxon>
        <taxon>Clostridia</taxon>
        <taxon>Eubacteriales</taxon>
        <taxon>Clostridiaceae</taxon>
        <taxon>Clostridium</taxon>
    </lineage>
</organism>
<dbReference type="EMBL" id="LTBA01000047">
    <property type="protein sequence ID" value="KYH31388.1"/>
    <property type="molecule type" value="Genomic_DNA"/>
</dbReference>
<evidence type="ECO:0000313" key="1">
    <source>
        <dbReference type="EMBL" id="KYH31388.1"/>
    </source>
</evidence>
<dbReference type="STRING" id="1121338.CLTEP_23840"/>
<comment type="caution">
    <text evidence="1">The sequence shown here is derived from an EMBL/GenBank/DDBJ whole genome shotgun (WGS) entry which is preliminary data.</text>
</comment>
<dbReference type="AlphaFoldDB" id="A0A151AUS4"/>
<protein>
    <submittedName>
        <fullName evidence="1">Uncharacterized protein</fullName>
    </submittedName>
</protein>
<evidence type="ECO:0000313" key="2">
    <source>
        <dbReference type="Proteomes" id="UP000075531"/>
    </source>
</evidence>
<name>A0A151AUS4_9CLOT</name>
<accession>A0A151AUS4</accession>
<keyword evidence="2" id="KW-1185">Reference proteome</keyword>
<reference evidence="1 2" key="1">
    <citation type="submission" date="2016-02" db="EMBL/GenBank/DDBJ databases">
        <title>Genome sequence of Clostridium tepidiprofundi DSM 19306.</title>
        <authorList>
            <person name="Poehlein A."/>
            <person name="Daniel R."/>
        </authorList>
    </citation>
    <scope>NUCLEOTIDE SEQUENCE [LARGE SCALE GENOMIC DNA]</scope>
    <source>
        <strain evidence="1 2">DSM 19306</strain>
    </source>
</reference>
<sequence>MRNISFEQFDRKFTEKKIKTQTKIENKKIYNATLKLSTKTP</sequence>
<gene>
    <name evidence="1" type="ORF">CLTEP_23840</name>
</gene>